<evidence type="ECO:0000259" key="4">
    <source>
        <dbReference type="PROSITE" id="PS50110"/>
    </source>
</evidence>
<dbReference type="SUPFAM" id="SSF52172">
    <property type="entry name" value="CheY-like"/>
    <property type="match status" value="1"/>
</dbReference>
<dbReference type="GO" id="GO:0003677">
    <property type="term" value="F:DNA binding"/>
    <property type="evidence" value="ECO:0007669"/>
    <property type="project" value="UniProtKB-KW"/>
</dbReference>
<dbReference type="AlphaFoldDB" id="A0A9D1PH26"/>
<dbReference type="InterPro" id="IPR001789">
    <property type="entry name" value="Sig_transdc_resp-reg_receiver"/>
</dbReference>
<dbReference type="Gene3D" id="3.40.50.2300">
    <property type="match status" value="1"/>
</dbReference>
<proteinExistence type="predicted"/>
<sequence length="235" mass="26777">MLRIGICDDIYDARLILKSSLERIIDDKNTSFYEFSSGEGLIAWFKSHIGELDLLFLDIEMKDLNGMQTAKELKQMDNGIQIVFLTGYADYVFDGYSVGALGYIIKPAKSEQLKDVINRAKAAIYMEMEKAYICHSGETYYRIPIKKILYFCSDKRQVSCVTTDKSYKFYGKLDDVASELGHGFIRIHKRYLVKASAIEKIDSTDVSIYGDINLPMSRSCRQDVLLAMTKVELEG</sequence>
<dbReference type="PANTHER" id="PTHR37299">
    <property type="entry name" value="TRANSCRIPTIONAL REGULATOR-RELATED"/>
    <property type="match status" value="1"/>
</dbReference>
<evidence type="ECO:0000256" key="1">
    <source>
        <dbReference type="ARBA" id="ARBA00018672"/>
    </source>
</evidence>
<feature type="domain" description="Response regulatory" evidence="4">
    <location>
        <begin position="3"/>
        <end position="121"/>
    </location>
</feature>
<dbReference type="GO" id="GO:0000156">
    <property type="term" value="F:phosphorelay response regulator activity"/>
    <property type="evidence" value="ECO:0007669"/>
    <property type="project" value="InterPro"/>
</dbReference>
<feature type="domain" description="HTH LytTR-type" evidence="5">
    <location>
        <begin position="137"/>
        <end position="230"/>
    </location>
</feature>
<name>A0A9D1PH26_9FIRM</name>
<dbReference type="SMART" id="SM00850">
    <property type="entry name" value="LytTR"/>
    <property type="match status" value="1"/>
</dbReference>
<feature type="modified residue" description="4-aspartylphosphate" evidence="3">
    <location>
        <position position="58"/>
    </location>
</feature>
<comment type="caution">
    <text evidence="6">The sequence shown here is derived from an EMBL/GenBank/DDBJ whole genome shotgun (WGS) entry which is preliminary data.</text>
</comment>
<evidence type="ECO:0000313" key="7">
    <source>
        <dbReference type="Proteomes" id="UP000886808"/>
    </source>
</evidence>
<dbReference type="PANTHER" id="PTHR37299:SF1">
    <property type="entry name" value="STAGE 0 SPORULATION PROTEIN A HOMOLOG"/>
    <property type="match status" value="1"/>
</dbReference>
<evidence type="ECO:0000256" key="2">
    <source>
        <dbReference type="ARBA" id="ARBA00024867"/>
    </source>
</evidence>
<keyword evidence="6" id="KW-0238">DNA-binding</keyword>
<reference evidence="6" key="1">
    <citation type="journal article" date="2021" name="PeerJ">
        <title>Extensive microbial diversity within the chicken gut microbiome revealed by metagenomics and culture.</title>
        <authorList>
            <person name="Gilroy R."/>
            <person name="Ravi A."/>
            <person name="Getino M."/>
            <person name="Pursley I."/>
            <person name="Horton D.L."/>
            <person name="Alikhan N.F."/>
            <person name="Baker D."/>
            <person name="Gharbi K."/>
            <person name="Hall N."/>
            <person name="Watson M."/>
            <person name="Adriaenssens E.M."/>
            <person name="Foster-Nyarko E."/>
            <person name="Jarju S."/>
            <person name="Secka A."/>
            <person name="Antonio M."/>
            <person name="Oren A."/>
            <person name="Chaudhuri R.R."/>
            <person name="La Ragione R."/>
            <person name="Hildebrand F."/>
            <person name="Pallen M.J."/>
        </authorList>
    </citation>
    <scope>NUCLEOTIDE SEQUENCE</scope>
    <source>
        <strain evidence="6">CHK193-4272</strain>
    </source>
</reference>
<comment type="function">
    <text evidence="2">May play the central regulatory role in sporulation. It may be an element of the effector pathway responsible for the activation of sporulation genes in response to nutritional stress. Spo0A may act in concert with spo0H (a sigma factor) to control the expression of some genes that are critical to the sporulation process.</text>
</comment>
<dbReference type="Pfam" id="PF00072">
    <property type="entry name" value="Response_reg"/>
    <property type="match status" value="1"/>
</dbReference>
<dbReference type="InterPro" id="IPR011006">
    <property type="entry name" value="CheY-like_superfamily"/>
</dbReference>
<accession>A0A9D1PH26</accession>
<dbReference type="PROSITE" id="PS50930">
    <property type="entry name" value="HTH_LYTTR"/>
    <property type="match status" value="1"/>
</dbReference>
<dbReference type="InterPro" id="IPR046947">
    <property type="entry name" value="LytR-like"/>
</dbReference>
<dbReference type="InterPro" id="IPR007492">
    <property type="entry name" value="LytTR_DNA-bd_dom"/>
</dbReference>
<gene>
    <name evidence="6" type="ORF">H9746_04000</name>
</gene>
<evidence type="ECO:0000313" key="6">
    <source>
        <dbReference type="EMBL" id="HIV61998.1"/>
    </source>
</evidence>
<dbReference type="Proteomes" id="UP000886808">
    <property type="component" value="Unassembled WGS sequence"/>
</dbReference>
<dbReference type="SMART" id="SM00448">
    <property type="entry name" value="REC"/>
    <property type="match status" value="1"/>
</dbReference>
<dbReference type="PROSITE" id="PS50110">
    <property type="entry name" value="RESPONSE_REGULATORY"/>
    <property type="match status" value="1"/>
</dbReference>
<evidence type="ECO:0000259" key="5">
    <source>
        <dbReference type="PROSITE" id="PS50930"/>
    </source>
</evidence>
<reference evidence="6" key="2">
    <citation type="submission" date="2021-04" db="EMBL/GenBank/DDBJ databases">
        <authorList>
            <person name="Gilroy R."/>
        </authorList>
    </citation>
    <scope>NUCLEOTIDE SEQUENCE</scope>
    <source>
        <strain evidence="6">CHK193-4272</strain>
    </source>
</reference>
<protein>
    <recommendedName>
        <fullName evidence="1">Stage 0 sporulation protein A homolog</fullName>
    </recommendedName>
</protein>
<dbReference type="EMBL" id="DXIE01000027">
    <property type="protein sequence ID" value="HIV61998.1"/>
    <property type="molecule type" value="Genomic_DNA"/>
</dbReference>
<dbReference type="Pfam" id="PF04397">
    <property type="entry name" value="LytTR"/>
    <property type="match status" value="1"/>
</dbReference>
<keyword evidence="3" id="KW-0597">Phosphoprotein</keyword>
<evidence type="ECO:0000256" key="3">
    <source>
        <dbReference type="PROSITE-ProRule" id="PRU00169"/>
    </source>
</evidence>
<dbReference type="Gene3D" id="2.40.50.1020">
    <property type="entry name" value="LytTr DNA-binding domain"/>
    <property type="match status" value="1"/>
</dbReference>
<organism evidence="6 7">
    <name type="scientific">Candidatus Butyricicoccus avistercoris</name>
    <dbReference type="NCBI Taxonomy" id="2838518"/>
    <lineage>
        <taxon>Bacteria</taxon>
        <taxon>Bacillati</taxon>
        <taxon>Bacillota</taxon>
        <taxon>Clostridia</taxon>
        <taxon>Eubacteriales</taxon>
        <taxon>Butyricicoccaceae</taxon>
        <taxon>Butyricicoccus</taxon>
    </lineage>
</organism>